<sequence>MERARPRVSAEQGSAGMHAPETTALPGWPAKAQAPGHSGPGRPTDENNDTVGNSKLLESAKCCARYPGGLAAGLGVVSCFTGLGTSERTPASPWPLAFIPYPEWALSPTARP</sequence>
<accession>A0A836CUB5</accession>
<comment type="caution">
    <text evidence="2">The sequence shown here is derived from an EMBL/GenBank/DDBJ whole genome shotgun (WGS) entry which is preliminary data.</text>
</comment>
<dbReference type="Proteomes" id="UP000664991">
    <property type="component" value="Unassembled WGS sequence"/>
</dbReference>
<dbReference type="AlphaFoldDB" id="A0A836CUB5"/>
<feature type="region of interest" description="Disordered" evidence="1">
    <location>
        <begin position="1"/>
        <end position="52"/>
    </location>
</feature>
<reference evidence="2 3" key="1">
    <citation type="submission" date="2020-12" db="EMBL/GenBank/DDBJ databases">
        <title>De novo assembly of Tibetan sheep genome.</title>
        <authorList>
            <person name="Li X."/>
        </authorList>
    </citation>
    <scope>NUCLEOTIDE SEQUENCE [LARGE SCALE GENOMIC DNA]</scope>
    <source>
        <tissue evidence="2">Heart</tissue>
    </source>
</reference>
<gene>
    <name evidence="2" type="ORF">JEQ12_007017</name>
</gene>
<evidence type="ECO:0000313" key="2">
    <source>
        <dbReference type="EMBL" id="KAG5199317.1"/>
    </source>
</evidence>
<organism evidence="2 3">
    <name type="scientific">Ovis aries</name>
    <name type="common">Sheep</name>
    <dbReference type="NCBI Taxonomy" id="9940"/>
    <lineage>
        <taxon>Eukaryota</taxon>
        <taxon>Metazoa</taxon>
        <taxon>Chordata</taxon>
        <taxon>Craniata</taxon>
        <taxon>Vertebrata</taxon>
        <taxon>Euteleostomi</taxon>
        <taxon>Mammalia</taxon>
        <taxon>Eutheria</taxon>
        <taxon>Laurasiatheria</taxon>
        <taxon>Artiodactyla</taxon>
        <taxon>Ruminantia</taxon>
        <taxon>Pecora</taxon>
        <taxon>Bovidae</taxon>
        <taxon>Caprinae</taxon>
        <taxon>Ovis</taxon>
    </lineage>
</organism>
<dbReference type="EMBL" id="JAEMGP010000016">
    <property type="protein sequence ID" value="KAG5199317.1"/>
    <property type="molecule type" value="Genomic_DNA"/>
</dbReference>
<protein>
    <submittedName>
        <fullName evidence="2">Uncharacterized protein</fullName>
    </submittedName>
</protein>
<evidence type="ECO:0000313" key="3">
    <source>
        <dbReference type="Proteomes" id="UP000664991"/>
    </source>
</evidence>
<name>A0A836CUB5_SHEEP</name>
<evidence type="ECO:0000256" key="1">
    <source>
        <dbReference type="SAM" id="MobiDB-lite"/>
    </source>
</evidence>
<proteinExistence type="predicted"/>